<reference evidence="5" key="1">
    <citation type="submission" date="2025-08" db="UniProtKB">
        <authorList>
            <consortium name="RefSeq"/>
        </authorList>
    </citation>
    <scope>IDENTIFICATION</scope>
    <source>
        <strain evidence="5">J_2021</strain>
        <tissue evidence="5">Erythrocytes</tissue>
    </source>
</reference>
<keyword evidence="1" id="KW-0812">Transmembrane</keyword>
<keyword evidence="2" id="KW-0732">Signal</keyword>
<dbReference type="KEGG" id="xla:108697968"/>
<dbReference type="Proteomes" id="UP000186698">
    <property type="component" value="Chromosome 7S"/>
</dbReference>
<proteinExistence type="predicted"/>
<name>A0A8J0TFN8_XENLA</name>
<protein>
    <submittedName>
        <fullName evidence="5">Uncharacterized protein LOC108697968</fullName>
    </submittedName>
</protein>
<feature type="chain" id="PRO_5035315613" evidence="2">
    <location>
        <begin position="19"/>
        <end position="215"/>
    </location>
</feature>
<evidence type="ECO:0000313" key="5">
    <source>
        <dbReference type="RefSeq" id="XP_018083917.1"/>
    </source>
</evidence>
<dbReference type="AlphaFoldDB" id="A0A8J0TFN8"/>
<evidence type="ECO:0000256" key="2">
    <source>
        <dbReference type="SAM" id="SignalP"/>
    </source>
</evidence>
<gene>
    <name evidence="5" type="primary">LOC108697968</name>
</gene>
<dbReference type="GeneID" id="108697968"/>
<feature type="signal peptide" evidence="2">
    <location>
        <begin position="1"/>
        <end position="18"/>
    </location>
</feature>
<dbReference type="RefSeq" id="XP_018083917.1">
    <property type="nucleotide sequence ID" value="XM_018228428.2"/>
</dbReference>
<feature type="transmembrane region" description="Helical" evidence="1">
    <location>
        <begin position="133"/>
        <end position="156"/>
    </location>
</feature>
<dbReference type="InterPro" id="IPR001368">
    <property type="entry name" value="TNFR/NGFR_Cys_rich_reg"/>
</dbReference>
<feature type="domain" description="TNFR-Cys" evidence="3">
    <location>
        <begin position="28"/>
        <end position="66"/>
    </location>
</feature>
<keyword evidence="1" id="KW-0472">Membrane</keyword>
<accession>A0A8J0TFN8</accession>
<keyword evidence="4" id="KW-1185">Reference proteome</keyword>
<evidence type="ECO:0000313" key="4">
    <source>
        <dbReference type="Proteomes" id="UP000186698"/>
    </source>
</evidence>
<organism evidence="4 5">
    <name type="scientific">Xenopus laevis</name>
    <name type="common">African clawed frog</name>
    <dbReference type="NCBI Taxonomy" id="8355"/>
    <lineage>
        <taxon>Eukaryota</taxon>
        <taxon>Metazoa</taxon>
        <taxon>Chordata</taxon>
        <taxon>Craniata</taxon>
        <taxon>Vertebrata</taxon>
        <taxon>Euteleostomi</taxon>
        <taxon>Amphibia</taxon>
        <taxon>Batrachia</taxon>
        <taxon>Anura</taxon>
        <taxon>Pipoidea</taxon>
        <taxon>Pipidae</taxon>
        <taxon>Xenopodinae</taxon>
        <taxon>Xenopus</taxon>
        <taxon>Xenopus</taxon>
    </lineage>
</organism>
<sequence length="215" mass="24794">MQLRSHIIRIWLFVGTWCLMVERSGVACARCDGYMAYNNKTCCSPCESKSEKINPCENKQVREEVCRCDKDFACDSKDCNSCIYLTPCSATQRTGDTIYEYTCPTKSTTPIATVYSTEKTTKNPEKRDKVHEITLYLMLVISILVLLSVIFHIFIWKAKSRLHKKHTDLNQIPQSTVIMNPKEDIDTSSCQFPEEEHGENTLDKDSMHYFLNFEC</sequence>
<evidence type="ECO:0000259" key="3">
    <source>
        <dbReference type="PROSITE" id="PS00652"/>
    </source>
</evidence>
<keyword evidence="1" id="KW-1133">Transmembrane helix</keyword>
<evidence type="ECO:0000256" key="1">
    <source>
        <dbReference type="SAM" id="Phobius"/>
    </source>
</evidence>
<dbReference type="OrthoDB" id="9374769at2759"/>
<dbReference type="PROSITE" id="PS00652">
    <property type="entry name" value="TNFR_NGFR_1"/>
    <property type="match status" value="1"/>
</dbReference>